<sequence length="505" mass="56000">MQSIINYFKPLIFLLFFPLISNAQDKPNVVMIYVDDLGYGDLSAYGGTKIKTPNIDALAQDGIRFTNGHSSAATCTPSRYSLMTGKYPFRKSGTGVLPGDAALIIDQEDLTLPTLFKQQGYETAIVGKWHLGLGEQVEKDWNGSVKPGPLEVGYNYSYIFPATADRVPTVFLEGHSVMGIDPKDPIQVSYKEKIGNEPTGLENPELLKMKASPNHGHNNTIINGIGRIGWMTGGNQARWVDEEVTLTFADKAIQYIREHKNKPFFLSYHATEPHVPRMPATMFKGKSGLGYRGDAILQLDHTVGEIVRTLKDNGLYENTIVIFTSDNGPVLDDGYEDGAVTQLNGHNPFGPFRGGKYSAFEAGTRVPFIISWPKEIQKGQTSDALVCQIDFLSSFANYFGTRIPQIDELDSENIWESFIGKDKTGREFLVRSAGTNSITKGHMKYILPSKGQAVAKLTNIELGNNPEDQLYDLEKDPGEKNNIAKQNPKIVKELKEQLIKIRGLK</sequence>
<evidence type="ECO:0000256" key="1">
    <source>
        <dbReference type="ARBA" id="ARBA00008779"/>
    </source>
</evidence>
<dbReference type="InterPro" id="IPR000917">
    <property type="entry name" value="Sulfatase_N"/>
</dbReference>
<gene>
    <name evidence="4" type="ORF">ACFQ2C_10740</name>
</gene>
<protein>
    <submittedName>
        <fullName evidence="4">Sulfatase-like hydrolase/transferase</fullName>
    </submittedName>
</protein>
<dbReference type="PROSITE" id="PS00149">
    <property type="entry name" value="SULFATASE_2"/>
    <property type="match status" value="1"/>
</dbReference>
<evidence type="ECO:0000313" key="4">
    <source>
        <dbReference type="EMBL" id="MFD1166081.1"/>
    </source>
</evidence>
<comment type="caution">
    <text evidence="4">The sequence shown here is derived from an EMBL/GenBank/DDBJ whole genome shotgun (WGS) entry which is preliminary data.</text>
</comment>
<dbReference type="PROSITE" id="PS00523">
    <property type="entry name" value="SULFATASE_1"/>
    <property type="match status" value="1"/>
</dbReference>
<dbReference type="Proteomes" id="UP001597205">
    <property type="component" value="Unassembled WGS sequence"/>
</dbReference>
<dbReference type="InterPro" id="IPR024607">
    <property type="entry name" value="Sulfatase_CS"/>
</dbReference>
<dbReference type="CDD" id="cd16143">
    <property type="entry name" value="ARS_like"/>
    <property type="match status" value="1"/>
</dbReference>
<dbReference type="SUPFAM" id="SSF53649">
    <property type="entry name" value="Alkaline phosphatase-like"/>
    <property type="match status" value="1"/>
</dbReference>
<dbReference type="RefSeq" id="WP_380896490.1">
    <property type="nucleotide sequence ID" value="NZ_JBHTKY010000014.1"/>
</dbReference>
<name>A0ABW3RMK0_9SPHI</name>
<dbReference type="Gene3D" id="3.40.720.10">
    <property type="entry name" value="Alkaline Phosphatase, subunit A"/>
    <property type="match status" value="1"/>
</dbReference>
<keyword evidence="5" id="KW-1185">Reference proteome</keyword>
<evidence type="ECO:0000259" key="3">
    <source>
        <dbReference type="Pfam" id="PF00884"/>
    </source>
</evidence>
<reference evidence="5" key="1">
    <citation type="journal article" date="2019" name="Int. J. Syst. Evol. Microbiol.">
        <title>The Global Catalogue of Microorganisms (GCM) 10K type strain sequencing project: providing services to taxonomists for standard genome sequencing and annotation.</title>
        <authorList>
            <consortium name="The Broad Institute Genomics Platform"/>
            <consortium name="The Broad Institute Genome Sequencing Center for Infectious Disease"/>
            <person name="Wu L."/>
            <person name="Ma J."/>
        </authorList>
    </citation>
    <scope>NUCLEOTIDE SEQUENCE [LARGE SCALE GENOMIC DNA]</scope>
    <source>
        <strain evidence="5">CCUG 52468</strain>
    </source>
</reference>
<dbReference type="InterPro" id="IPR017850">
    <property type="entry name" value="Alkaline_phosphatase_core_sf"/>
</dbReference>
<dbReference type="PANTHER" id="PTHR43751:SF6">
    <property type="entry name" value="N-ACETYLGALACTOSAMINE-6-O-SULFATASE"/>
    <property type="match status" value="1"/>
</dbReference>
<dbReference type="EMBL" id="JBHTKY010000014">
    <property type="protein sequence ID" value="MFD1166081.1"/>
    <property type="molecule type" value="Genomic_DNA"/>
</dbReference>
<dbReference type="Gene3D" id="3.30.1120.10">
    <property type="match status" value="1"/>
</dbReference>
<proteinExistence type="inferred from homology"/>
<organism evidence="4 5">
    <name type="scientific">Sphingobacterium daejeonense</name>
    <dbReference type="NCBI Taxonomy" id="371142"/>
    <lineage>
        <taxon>Bacteria</taxon>
        <taxon>Pseudomonadati</taxon>
        <taxon>Bacteroidota</taxon>
        <taxon>Sphingobacteriia</taxon>
        <taxon>Sphingobacteriales</taxon>
        <taxon>Sphingobacteriaceae</taxon>
        <taxon>Sphingobacterium</taxon>
    </lineage>
</organism>
<evidence type="ECO:0000313" key="5">
    <source>
        <dbReference type="Proteomes" id="UP001597205"/>
    </source>
</evidence>
<feature type="domain" description="Sulfatase N-terminal" evidence="3">
    <location>
        <begin position="27"/>
        <end position="400"/>
    </location>
</feature>
<keyword evidence="2" id="KW-0378">Hydrolase</keyword>
<evidence type="ECO:0000256" key="2">
    <source>
        <dbReference type="ARBA" id="ARBA00022801"/>
    </source>
</evidence>
<comment type="similarity">
    <text evidence="1">Belongs to the sulfatase family.</text>
</comment>
<dbReference type="Pfam" id="PF00884">
    <property type="entry name" value="Sulfatase"/>
    <property type="match status" value="1"/>
</dbReference>
<dbReference type="PANTHER" id="PTHR43751">
    <property type="entry name" value="SULFATASE"/>
    <property type="match status" value="1"/>
</dbReference>
<accession>A0ABW3RMK0</accession>
<dbReference type="InterPro" id="IPR052701">
    <property type="entry name" value="GAG_Ulvan_Degrading_Sulfatases"/>
</dbReference>